<dbReference type="PROSITE" id="PS00018">
    <property type="entry name" value="EF_HAND_1"/>
    <property type="match status" value="3"/>
</dbReference>
<evidence type="ECO:0000313" key="3">
    <source>
        <dbReference type="Proteomes" id="UP000198432"/>
    </source>
</evidence>
<dbReference type="SUPFAM" id="SSF47473">
    <property type="entry name" value="EF-hand"/>
    <property type="match status" value="1"/>
</dbReference>
<dbReference type="AlphaFoldDB" id="A0A239I0P2"/>
<protein>
    <recommendedName>
        <fullName evidence="1">EF-hand domain-containing protein</fullName>
    </recommendedName>
</protein>
<dbReference type="EMBL" id="FZOQ01000015">
    <property type="protein sequence ID" value="SNS87031.1"/>
    <property type="molecule type" value="Genomic_DNA"/>
</dbReference>
<reference evidence="3" key="1">
    <citation type="submission" date="2017-06" db="EMBL/GenBank/DDBJ databases">
        <authorList>
            <person name="Varghese N."/>
            <person name="Submissions S."/>
        </authorList>
    </citation>
    <scope>NUCLEOTIDE SEQUENCE [LARGE SCALE GENOMIC DNA]</scope>
    <source>
        <strain evidence="3">NKM1</strain>
    </source>
</reference>
<organism evidence="2 3">
    <name type="scientific">Pontibacter ummariensis</name>
    <dbReference type="NCBI Taxonomy" id="1610492"/>
    <lineage>
        <taxon>Bacteria</taxon>
        <taxon>Pseudomonadati</taxon>
        <taxon>Bacteroidota</taxon>
        <taxon>Cytophagia</taxon>
        <taxon>Cytophagales</taxon>
        <taxon>Hymenobacteraceae</taxon>
        <taxon>Pontibacter</taxon>
    </lineage>
</organism>
<dbReference type="InterPro" id="IPR002048">
    <property type="entry name" value="EF_hand_dom"/>
</dbReference>
<name>A0A239I0P2_9BACT</name>
<dbReference type="InterPro" id="IPR011992">
    <property type="entry name" value="EF-hand-dom_pair"/>
</dbReference>
<dbReference type="PROSITE" id="PS51257">
    <property type="entry name" value="PROKAR_LIPOPROTEIN"/>
    <property type="match status" value="1"/>
</dbReference>
<dbReference type="PROSITE" id="PS50222">
    <property type="entry name" value="EF_HAND_2"/>
    <property type="match status" value="1"/>
</dbReference>
<proteinExistence type="predicted"/>
<accession>A0A239I0P2</accession>
<evidence type="ECO:0000259" key="1">
    <source>
        <dbReference type="PROSITE" id="PS50222"/>
    </source>
</evidence>
<evidence type="ECO:0000313" key="2">
    <source>
        <dbReference type="EMBL" id="SNS87031.1"/>
    </source>
</evidence>
<dbReference type="GO" id="GO:0005509">
    <property type="term" value="F:calcium ion binding"/>
    <property type="evidence" value="ECO:0007669"/>
    <property type="project" value="InterPro"/>
</dbReference>
<dbReference type="Gene3D" id="1.10.238.10">
    <property type="entry name" value="EF-hand"/>
    <property type="match status" value="1"/>
</dbReference>
<feature type="domain" description="EF-hand" evidence="1">
    <location>
        <begin position="100"/>
        <end position="135"/>
    </location>
</feature>
<keyword evidence="3" id="KW-1185">Reference proteome</keyword>
<gene>
    <name evidence="2" type="ORF">SAMN06296052_11571</name>
</gene>
<sequence>MNIGKLLKMGLVWGVTIGLVSCANEGAGVVQESEELGVETEETGTFEGTTPMEEEPAYDYDADETTTTVALGVNADELYTDLTTTELYEGWDANDDNLLDENEYYGAFYDTWDINDDNMLDENEWNTALSDFGFDDNTAWGWSDWDTNNDNLIDENEFGTGLGTAGLFSDWDMNDDNVLEEREYTEGIFGLWNDADDDGILDENEYNDLYVRYFDMDVVQYNPERG</sequence>
<dbReference type="Proteomes" id="UP000198432">
    <property type="component" value="Unassembled WGS sequence"/>
</dbReference>
<dbReference type="InterPro" id="IPR018247">
    <property type="entry name" value="EF_Hand_1_Ca_BS"/>
</dbReference>